<evidence type="ECO:0000256" key="1">
    <source>
        <dbReference type="ARBA" id="ARBA00022723"/>
    </source>
</evidence>
<feature type="region of interest" description="Disordered" evidence="5">
    <location>
        <begin position="468"/>
        <end position="841"/>
    </location>
</feature>
<evidence type="ECO:0000259" key="6">
    <source>
        <dbReference type="PROSITE" id="PS50178"/>
    </source>
</evidence>
<feature type="compositionally biased region" description="Basic and acidic residues" evidence="5">
    <location>
        <begin position="669"/>
        <end position="684"/>
    </location>
</feature>
<dbReference type="OrthoDB" id="165675at2759"/>
<feature type="region of interest" description="Disordered" evidence="5">
    <location>
        <begin position="375"/>
        <end position="402"/>
    </location>
</feature>
<dbReference type="PROSITE" id="PS50178">
    <property type="entry name" value="ZF_FYVE"/>
    <property type="match status" value="1"/>
</dbReference>
<dbReference type="PANTHER" id="PTHR13510">
    <property type="entry name" value="FYVE-FINGER-CONTAINING RAB5 EFFECTOR PROTEIN RABENOSYN-5-RELATED"/>
    <property type="match status" value="1"/>
</dbReference>
<keyword evidence="3" id="KW-0862">Zinc</keyword>
<dbReference type="SUPFAM" id="SSF57903">
    <property type="entry name" value="FYVE/PHD zinc finger"/>
    <property type="match status" value="1"/>
</dbReference>
<dbReference type="Gene3D" id="3.30.530.20">
    <property type="match status" value="1"/>
</dbReference>
<dbReference type="AlphaFoldDB" id="A0A225WN65"/>
<feature type="compositionally biased region" description="Acidic residues" evidence="5">
    <location>
        <begin position="495"/>
        <end position="504"/>
    </location>
</feature>
<feature type="compositionally biased region" description="Basic and acidic residues" evidence="5">
    <location>
        <begin position="566"/>
        <end position="581"/>
    </location>
</feature>
<evidence type="ECO:0000313" key="8">
    <source>
        <dbReference type="Proteomes" id="UP000198211"/>
    </source>
</evidence>
<dbReference type="InterPro" id="IPR013083">
    <property type="entry name" value="Znf_RING/FYVE/PHD"/>
</dbReference>
<feature type="region of interest" description="Disordered" evidence="5">
    <location>
        <begin position="1"/>
        <end position="61"/>
    </location>
</feature>
<dbReference type="InterPro" id="IPR052727">
    <property type="entry name" value="Rab4/Rab5_effector"/>
</dbReference>
<keyword evidence="8" id="KW-1185">Reference proteome</keyword>
<feature type="compositionally biased region" description="Polar residues" evidence="5">
    <location>
        <begin position="643"/>
        <end position="658"/>
    </location>
</feature>
<feature type="compositionally biased region" description="Basic and acidic residues" evidence="5">
    <location>
        <begin position="784"/>
        <end position="820"/>
    </location>
</feature>
<dbReference type="Proteomes" id="UP000198211">
    <property type="component" value="Unassembled WGS sequence"/>
</dbReference>
<feature type="compositionally biased region" description="Basic and acidic residues" evidence="5">
    <location>
        <begin position="827"/>
        <end position="841"/>
    </location>
</feature>
<evidence type="ECO:0000256" key="4">
    <source>
        <dbReference type="PROSITE-ProRule" id="PRU00091"/>
    </source>
</evidence>
<evidence type="ECO:0000313" key="7">
    <source>
        <dbReference type="EMBL" id="OWZ19071.1"/>
    </source>
</evidence>
<dbReference type="Gene3D" id="3.30.40.10">
    <property type="entry name" value="Zinc/RING finger domain, C3HC4 (zinc finger)"/>
    <property type="match status" value="1"/>
</dbReference>
<keyword evidence="2 4" id="KW-0863">Zinc-finger</keyword>
<feature type="domain" description="FYVE-type" evidence="6">
    <location>
        <begin position="280"/>
        <end position="356"/>
    </location>
</feature>
<dbReference type="CDD" id="cd00065">
    <property type="entry name" value="FYVE_like_SF"/>
    <property type="match status" value="1"/>
</dbReference>
<dbReference type="PANTHER" id="PTHR13510:SF44">
    <property type="entry name" value="RABENOSYN-5"/>
    <property type="match status" value="1"/>
</dbReference>
<dbReference type="InterPro" id="IPR011011">
    <property type="entry name" value="Znf_FYVE_PHD"/>
</dbReference>
<organism evidence="7 8">
    <name type="scientific">Phytophthora megakarya</name>
    <dbReference type="NCBI Taxonomy" id="4795"/>
    <lineage>
        <taxon>Eukaryota</taxon>
        <taxon>Sar</taxon>
        <taxon>Stramenopiles</taxon>
        <taxon>Oomycota</taxon>
        <taxon>Peronosporomycetes</taxon>
        <taxon>Peronosporales</taxon>
        <taxon>Peronosporaceae</taxon>
        <taxon>Phytophthora</taxon>
    </lineage>
</organism>
<feature type="compositionally biased region" description="Basic and acidic residues" evidence="5">
    <location>
        <begin position="630"/>
        <end position="642"/>
    </location>
</feature>
<feature type="compositionally biased region" description="Basic and acidic residues" evidence="5">
    <location>
        <begin position="468"/>
        <end position="484"/>
    </location>
</feature>
<gene>
    <name evidence="7" type="ORF">PHMEG_0006739</name>
</gene>
<accession>A0A225WN65</accession>
<protein>
    <recommendedName>
        <fullName evidence="6">FYVE-type domain-containing protein</fullName>
    </recommendedName>
</protein>
<reference evidence="8" key="1">
    <citation type="submission" date="2017-03" db="EMBL/GenBank/DDBJ databases">
        <title>Phytopthora megakarya and P. palmivora, two closely related causual agents of cacao black pod achieved similar genome size and gene model numbers by different mechanisms.</title>
        <authorList>
            <person name="Ali S."/>
            <person name="Shao J."/>
            <person name="Larry D.J."/>
            <person name="Kronmiller B."/>
            <person name="Shen D."/>
            <person name="Strem M.D."/>
            <person name="Melnick R.L."/>
            <person name="Guiltinan M.J."/>
            <person name="Tyler B.M."/>
            <person name="Meinhardt L.W."/>
            <person name="Bailey B.A."/>
        </authorList>
    </citation>
    <scope>NUCLEOTIDE SEQUENCE [LARGE SCALE GENOMIC DNA]</scope>
    <source>
        <strain evidence="8">zdho120</strain>
    </source>
</reference>
<keyword evidence="1" id="KW-0479">Metal-binding</keyword>
<feature type="compositionally biased region" description="Polar residues" evidence="5">
    <location>
        <begin position="588"/>
        <end position="603"/>
    </location>
</feature>
<comment type="caution">
    <text evidence="7">The sequence shown here is derived from an EMBL/GenBank/DDBJ whole genome shotgun (WGS) entry which is preliminary data.</text>
</comment>
<evidence type="ECO:0000256" key="3">
    <source>
        <dbReference type="ARBA" id="ARBA00022833"/>
    </source>
</evidence>
<dbReference type="InterPro" id="IPR023393">
    <property type="entry name" value="START-like_dom_sf"/>
</dbReference>
<dbReference type="InterPro" id="IPR017455">
    <property type="entry name" value="Znf_FYVE-rel"/>
</dbReference>
<sequence length="1005" mass="114591">MRFDGLRTRSVSARPAPKPDVRHRGHSVMPPSSMPIPHTMTRNMSRPAPPPSVASVKSHSDPVLPPVDELFPRPDLQPRMKKHLVRVANETSNALIKDTLMQDEPGAARDVSEAKDATCVRAISDDVHASIEEFALLFKLDSSREAADHLLLFNADLVQHATLYTLVAPSGQQPRRYVGVKWALVASPSRFFRNRDFCYLECQKEFTDARGRRGWVRSLHSLKLPCCPSLEKEHGIVRASIYRSGLTAVETDEPGVLSVTYTQRLSSSPLLGDLDIPARKRTRGSCNLCFREFVSAGGLRDTIAAITNMSTRSKRYVCRKCGEGVCRRCSDDWWLDVPVVGRTKVRICTVCSAEAKQSHISAHTTRAGTYPIRRNKEPTTEVEGETHPGLLDPPRPRRRSLSMLDRPSDAASFFAQQDEIKRDLEVRHTELSRRVQLWDEMQMYERDSSLLPEEQEHAKQLFLREQHKREMEQQEREKEKEHALSRVPSSRVVEQEEEKEEPEAELMPQHHQARSVSTSESEKPDRRLDRYPSFLSSELSSNQGRSDNEGEDVIRLTAEAGARLSSDYRDSDLSDYEEHTIDGLGEIRTTTDLTRWWQDQQRASEAGEQPPLRPQGPLSPVASPRKDKRRVGDDEIEAKVKPQESTNEIPPQRHNFNPEQRQQMQEFEEQARYQEEQVRRHQQSDFEEMAQYQKEQARRRQQSDFEEMAQYQEEQARRRHQSDFEEMAQYQEEQVRRRQQSLDSPIRRSVAAKQATTKQVASKQSEPTKQRQPNGSALQQIQQRQKELENMRRHHQQPRDDEPPRNDHLSIDSQSTKERYLQQQRQQQRDQTADRKKQDRLRANKALDQTAGEGVELMETSQGEWVPFAEARGSKATSDIASEVSSPRRGPGFCEHCRSPQYMGENGSVKPSCMCNTLTTPIKAVGTVLFDGKWISSPSDIASEMSSPRRGPGFCDHCGSPQYMGENGSVKPSCMCNTLTTPTKAVGTVLFDGKWISSPTPQESS</sequence>
<evidence type="ECO:0000256" key="2">
    <source>
        <dbReference type="ARBA" id="ARBA00022771"/>
    </source>
</evidence>
<dbReference type="GO" id="GO:0008270">
    <property type="term" value="F:zinc ion binding"/>
    <property type="evidence" value="ECO:0007669"/>
    <property type="project" value="UniProtKB-KW"/>
</dbReference>
<name>A0A225WN65_9STRA</name>
<proteinExistence type="predicted"/>
<feature type="compositionally biased region" description="Polar residues" evidence="5">
    <location>
        <begin position="534"/>
        <end position="545"/>
    </location>
</feature>
<dbReference type="EMBL" id="NBNE01000492">
    <property type="protein sequence ID" value="OWZ19071.1"/>
    <property type="molecule type" value="Genomic_DNA"/>
</dbReference>
<feature type="compositionally biased region" description="Polar residues" evidence="5">
    <location>
        <begin position="754"/>
        <end position="783"/>
    </location>
</feature>
<feature type="compositionally biased region" description="Basic and acidic residues" evidence="5">
    <location>
        <begin position="520"/>
        <end position="530"/>
    </location>
</feature>
<evidence type="ECO:0000256" key="5">
    <source>
        <dbReference type="SAM" id="MobiDB-lite"/>
    </source>
</evidence>